<proteinExistence type="predicted"/>
<keyword evidence="2" id="KW-0732">Signal</keyword>
<feature type="region of interest" description="Disordered" evidence="1">
    <location>
        <begin position="356"/>
        <end position="427"/>
    </location>
</feature>
<feature type="compositionally biased region" description="Polar residues" evidence="1">
    <location>
        <begin position="389"/>
        <end position="403"/>
    </location>
</feature>
<organism evidence="3 4">
    <name type="scientific">Oesophagostomum dentatum</name>
    <name type="common">Nodular worm</name>
    <dbReference type="NCBI Taxonomy" id="61180"/>
    <lineage>
        <taxon>Eukaryota</taxon>
        <taxon>Metazoa</taxon>
        <taxon>Ecdysozoa</taxon>
        <taxon>Nematoda</taxon>
        <taxon>Chromadorea</taxon>
        <taxon>Rhabditida</taxon>
        <taxon>Rhabditina</taxon>
        <taxon>Rhabditomorpha</taxon>
        <taxon>Strongyloidea</taxon>
        <taxon>Strongylidae</taxon>
        <taxon>Oesophagostomum</taxon>
    </lineage>
</organism>
<name>A0A0B1T805_OESDE</name>
<feature type="chain" id="PRO_5002062266" evidence="2">
    <location>
        <begin position="17"/>
        <end position="427"/>
    </location>
</feature>
<feature type="signal peptide" evidence="2">
    <location>
        <begin position="1"/>
        <end position="16"/>
    </location>
</feature>
<evidence type="ECO:0000313" key="3">
    <source>
        <dbReference type="EMBL" id="KHJ92276.1"/>
    </source>
</evidence>
<keyword evidence="4" id="KW-1185">Reference proteome</keyword>
<accession>A0A0B1T805</accession>
<protein>
    <submittedName>
        <fullName evidence="3">Uncharacterized protein</fullName>
    </submittedName>
</protein>
<evidence type="ECO:0000256" key="1">
    <source>
        <dbReference type="SAM" id="MobiDB-lite"/>
    </source>
</evidence>
<reference evidence="3 4" key="1">
    <citation type="submission" date="2014-03" db="EMBL/GenBank/DDBJ databases">
        <title>Draft genome of the hookworm Oesophagostomum dentatum.</title>
        <authorList>
            <person name="Mitreva M."/>
        </authorList>
    </citation>
    <scope>NUCLEOTIDE SEQUENCE [LARGE SCALE GENOMIC DNA]</scope>
    <source>
        <strain evidence="3 4">OD-Hann</strain>
    </source>
</reference>
<dbReference type="AlphaFoldDB" id="A0A0B1T805"/>
<evidence type="ECO:0000256" key="2">
    <source>
        <dbReference type="SAM" id="SignalP"/>
    </source>
</evidence>
<dbReference type="EMBL" id="KN551459">
    <property type="protein sequence ID" value="KHJ92276.1"/>
    <property type="molecule type" value="Genomic_DNA"/>
</dbReference>
<dbReference type="Proteomes" id="UP000053660">
    <property type="component" value="Unassembled WGS sequence"/>
</dbReference>
<gene>
    <name evidence="3" type="ORF">OESDEN_07840</name>
</gene>
<sequence length="427" mass="45835">MYYLLGFVLVAAAVLAENGQQAKPECVRSEVSSKSREYDDGDVLIEAHKRAIDEIPKAFKQDSKTAYSKVKLEVMQVKRDNRTFTVKRITGFDGSGNTKLNVEYSIYNADKSTTVNTLPTGTFDGLIRECQELRNFKKMYSYYVQPTPMYVQEAPMSNVVYLNDPIRQQLVVPSQTIPQYTVNGGLVAPSWTAPVYTDELVPFGPENANANPQNPQAFGNANPVQVIGDPSVIGQQIPNANSFGQPALGMSNLIQPNGNLPGFAPTGGDIQILGQGQSSAGVPVGGPVPVGIPQGFGQLNENPNPLGQVPNSAGMPMGNGPLNRGTGQMELPYPGAGSGYAPQNSGFDIKSQQPGYTGPNGDIKTITGQDRGKSNTFDNNNMLRPWSKGGSNAAPTSEASGWGQSKYGRVNHLTDGDRKLQKPHKIV</sequence>
<evidence type="ECO:0000313" key="4">
    <source>
        <dbReference type="Proteomes" id="UP000053660"/>
    </source>
</evidence>